<proteinExistence type="predicted"/>
<sequence length="106" mass="12635">MRLEQQVERWKRRKELPKIKVVEEIQGIYLYLLNAEGSYFDPFCERVQSDEFQALGKVLTWATENKWERIERSAKKAHAKIEAIAKGEIPTRLEIRKGKEMLSLWE</sequence>
<organism evidence="1">
    <name type="scientific">marine sediment metagenome</name>
    <dbReference type="NCBI Taxonomy" id="412755"/>
    <lineage>
        <taxon>unclassified sequences</taxon>
        <taxon>metagenomes</taxon>
        <taxon>ecological metagenomes</taxon>
    </lineage>
</organism>
<protein>
    <submittedName>
        <fullName evidence="1">Uncharacterized protein</fullName>
    </submittedName>
</protein>
<accession>X1R657</accession>
<gene>
    <name evidence="1" type="ORF">S06H3_59666</name>
</gene>
<name>X1R657_9ZZZZ</name>
<dbReference type="EMBL" id="BARV01038800">
    <property type="protein sequence ID" value="GAI51094.1"/>
    <property type="molecule type" value="Genomic_DNA"/>
</dbReference>
<reference evidence="1" key="1">
    <citation type="journal article" date="2014" name="Front. Microbiol.">
        <title>High frequency of phylogenetically diverse reductive dehalogenase-homologous genes in deep subseafloor sedimentary metagenomes.</title>
        <authorList>
            <person name="Kawai M."/>
            <person name="Futagami T."/>
            <person name="Toyoda A."/>
            <person name="Takaki Y."/>
            <person name="Nishi S."/>
            <person name="Hori S."/>
            <person name="Arai W."/>
            <person name="Tsubouchi T."/>
            <person name="Morono Y."/>
            <person name="Uchiyama I."/>
            <person name="Ito T."/>
            <person name="Fujiyama A."/>
            <person name="Inagaki F."/>
            <person name="Takami H."/>
        </authorList>
    </citation>
    <scope>NUCLEOTIDE SEQUENCE</scope>
    <source>
        <strain evidence="1">Expedition CK06-06</strain>
    </source>
</reference>
<evidence type="ECO:0000313" key="1">
    <source>
        <dbReference type="EMBL" id="GAI51094.1"/>
    </source>
</evidence>
<comment type="caution">
    <text evidence="1">The sequence shown here is derived from an EMBL/GenBank/DDBJ whole genome shotgun (WGS) entry which is preliminary data.</text>
</comment>
<dbReference type="AlphaFoldDB" id="X1R657"/>